<name>A0A9W9ILM6_9EURO</name>
<dbReference type="PANTHER" id="PTHR38790:SF4">
    <property type="entry name" value="2EXR DOMAIN-CONTAINING PROTEIN"/>
    <property type="match status" value="1"/>
</dbReference>
<evidence type="ECO:0000313" key="3">
    <source>
        <dbReference type="EMBL" id="KAJ5180092.1"/>
    </source>
</evidence>
<evidence type="ECO:0000313" key="4">
    <source>
        <dbReference type="Proteomes" id="UP001146351"/>
    </source>
</evidence>
<dbReference type="Proteomes" id="UP001146351">
    <property type="component" value="Unassembled WGS sequence"/>
</dbReference>
<reference evidence="3" key="2">
    <citation type="journal article" date="2023" name="IMA Fungus">
        <title>Comparative genomic study of the Penicillium genus elucidates a diverse pangenome and 15 lateral gene transfer events.</title>
        <authorList>
            <person name="Petersen C."/>
            <person name="Sorensen T."/>
            <person name="Nielsen M.R."/>
            <person name="Sondergaard T.E."/>
            <person name="Sorensen J.L."/>
            <person name="Fitzpatrick D.A."/>
            <person name="Frisvad J.C."/>
            <person name="Nielsen K.L."/>
        </authorList>
    </citation>
    <scope>NUCLEOTIDE SEQUENCE</scope>
    <source>
        <strain evidence="3">IBT 21917</strain>
    </source>
</reference>
<gene>
    <name evidence="3" type="ORF">N7492_003302</name>
</gene>
<feature type="compositionally biased region" description="Basic residues" evidence="1">
    <location>
        <begin position="52"/>
        <end position="63"/>
    </location>
</feature>
<feature type="region of interest" description="Disordered" evidence="1">
    <location>
        <begin position="40"/>
        <end position="66"/>
    </location>
</feature>
<proteinExistence type="predicted"/>
<keyword evidence="4" id="KW-1185">Reference proteome</keyword>
<feature type="domain" description="DUF7730" evidence="2">
    <location>
        <begin position="65"/>
        <end position="221"/>
    </location>
</feature>
<dbReference type="EMBL" id="JAPQKO010000002">
    <property type="protein sequence ID" value="KAJ5180092.1"/>
    <property type="molecule type" value="Genomic_DNA"/>
</dbReference>
<dbReference type="OrthoDB" id="515692at2759"/>
<evidence type="ECO:0000256" key="1">
    <source>
        <dbReference type="SAM" id="MobiDB-lite"/>
    </source>
</evidence>
<organism evidence="3 4">
    <name type="scientific">Penicillium capsulatum</name>
    <dbReference type="NCBI Taxonomy" id="69766"/>
    <lineage>
        <taxon>Eukaryota</taxon>
        <taxon>Fungi</taxon>
        <taxon>Dikarya</taxon>
        <taxon>Ascomycota</taxon>
        <taxon>Pezizomycotina</taxon>
        <taxon>Eurotiomycetes</taxon>
        <taxon>Eurotiomycetidae</taxon>
        <taxon>Eurotiales</taxon>
        <taxon>Aspergillaceae</taxon>
        <taxon>Penicillium</taxon>
    </lineage>
</organism>
<protein>
    <recommendedName>
        <fullName evidence="2">DUF7730 domain-containing protein</fullName>
    </recommendedName>
</protein>
<evidence type="ECO:0000259" key="2">
    <source>
        <dbReference type="Pfam" id="PF24864"/>
    </source>
</evidence>
<dbReference type="InterPro" id="IPR056632">
    <property type="entry name" value="DUF7730"/>
</dbReference>
<dbReference type="Pfam" id="PF24864">
    <property type="entry name" value="DUF7730"/>
    <property type="match status" value="1"/>
</dbReference>
<dbReference type="PANTHER" id="PTHR38790">
    <property type="entry name" value="2EXR DOMAIN-CONTAINING PROTEIN-RELATED"/>
    <property type="match status" value="1"/>
</dbReference>
<accession>A0A9W9ILM6</accession>
<comment type="caution">
    <text evidence="3">The sequence shown here is derived from an EMBL/GenBank/DDBJ whole genome shotgun (WGS) entry which is preliminary data.</text>
</comment>
<dbReference type="AlphaFoldDB" id="A0A9W9ILM6"/>
<reference evidence="3" key="1">
    <citation type="submission" date="2022-11" db="EMBL/GenBank/DDBJ databases">
        <authorList>
            <person name="Petersen C."/>
        </authorList>
    </citation>
    <scope>NUCLEOTIDE SEQUENCE</scope>
    <source>
        <strain evidence="3">IBT 21917</strain>
    </source>
</reference>
<sequence length="342" mass="39660">MAPSILSRLFRKHEPTQHVRRTEPLTIGISESTCQVNGDPFDKEKLPLPSPIKRRLKTGKRPRSSQEQSAFFRLPLEIRELIYRELFGGRRIHIDHVFKGPSVFRPQPQGKYRKSHWQWWHLVCQESSSFTKDRDTDHCSNYNNERMDAERLGWEAAPPGTKLAGVEWLQCCQVGYKEALPILYGSNVFVMGPALDSPYQMSRLLRPDYASLITSMDILIEMGKSTTEPPQLNGAWTTVYPAFFDLFQSCFCNVRQLRLTMHLKPWRIPPVTMNDENLNTFLAPLNSLAKSREWNRLELSLQEDWYDLLKDRAGTQNGWTLSKTDWVLFKTFFCAMGNTPTD</sequence>